<gene>
    <name evidence="3" type="ORF">KJ970_17070</name>
</gene>
<keyword evidence="2" id="KW-0732">Signal</keyword>
<keyword evidence="1" id="KW-0802">TPR repeat</keyword>
<organism evidence="3 4">
    <name type="scientific">Eiseniibacteriota bacterium</name>
    <dbReference type="NCBI Taxonomy" id="2212470"/>
    <lineage>
        <taxon>Bacteria</taxon>
        <taxon>Candidatus Eiseniibacteriota</taxon>
    </lineage>
</organism>
<dbReference type="InterPro" id="IPR019734">
    <property type="entry name" value="TPR_rpt"/>
</dbReference>
<dbReference type="Pfam" id="PF13181">
    <property type="entry name" value="TPR_8"/>
    <property type="match status" value="1"/>
</dbReference>
<dbReference type="EMBL" id="JAHJDP010000097">
    <property type="protein sequence ID" value="MBU2692629.1"/>
    <property type="molecule type" value="Genomic_DNA"/>
</dbReference>
<dbReference type="PROSITE" id="PS50293">
    <property type="entry name" value="TPR_REGION"/>
    <property type="match status" value="1"/>
</dbReference>
<dbReference type="PROSITE" id="PS50005">
    <property type="entry name" value="TPR"/>
    <property type="match status" value="1"/>
</dbReference>
<evidence type="ECO:0000256" key="1">
    <source>
        <dbReference type="PROSITE-ProRule" id="PRU00339"/>
    </source>
</evidence>
<dbReference type="SUPFAM" id="SSF48452">
    <property type="entry name" value="TPR-like"/>
    <property type="match status" value="1"/>
</dbReference>
<dbReference type="AlphaFoldDB" id="A0A948S2G9"/>
<dbReference type="InterPro" id="IPR029058">
    <property type="entry name" value="AB_hydrolase_fold"/>
</dbReference>
<dbReference type="InterPro" id="IPR011990">
    <property type="entry name" value="TPR-like_helical_dom_sf"/>
</dbReference>
<protein>
    <recommendedName>
        <fullName evidence="5">Tetratricopeptide repeat protein</fullName>
    </recommendedName>
</protein>
<evidence type="ECO:0008006" key="5">
    <source>
        <dbReference type="Google" id="ProtNLM"/>
    </source>
</evidence>
<dbReference type="Proteomes" id="UP000777784">
    <property type="component" value="Unassembled WGS sequence"/>
</dbReference>
<reference evidence="3" key="1">
    <citation type="submission" date="2021-05" db="EMBL/GenBank/DDBJ databases">
        <title>Energy efficiency and biological interactions define the core microbiome of deep oligotrophic groundwater.</title>
        <authorList>
            <person name="Mehrshad M."/>
            <person name="Lopez-Fernandez M."/>
            <person name="Bell E."/>
            <person name="Bernier-Latmani R."/>
            <person name="Bertilsson S."/>
            <person name="Dopson M."/>
        </authorList>
    </citation>
    <scope>NUCLEOTIDE SEQUENCE</scope>
    <source>
        <strain evidence="3">Modern_marine.mb.64</strain>
    </source>
</reference>
<sequence length="513" mass="57636">MPGYRAIVGHFTLFLLLMNPQPAQATDASLVNGEVGLYPVGFRLYADRDGARTFACPIRPDGDAFAPGRPVRIYIWYPAQDSDRGRLLIRDYIQMAADDFGLRGENSEPVLPVQLMKGLDDEPLAALLNVKTMAVQGAEPESCPFPLIILGQGLYYESPFTHYALCESLAGHGYVVATCPLMGTHARLVNINAVDLETQIRDMEFVLSKARELPFVDSEELGVIGYDLGGMAGLILSMRNLDVDAFLSLDSGILFPHYSGLPNTHPNYDENRFVIPWLHVTQARFGQGEPSRGDPSSLMDRKRFGDSYLYLAETFNHGDFTSYAAFRITKAVPGYWSSPTNDSELLHEQICLAGREFFDAYLKDDGDALSRLQTMPGDPAVSRAFPEMIHKPGQPRHPHPDDIVQEIIEKGFEAARPTILEARKTYPDSLLFREPFINWLGYHFLYWWGRESEAVEVFKLNTEIFPQSANAFDSLGEAYSFTGNREKAIESYRRSLELNPENQNAREILEQLD</sequence>
<evidence type="ECO:0000256" key="2">
    <source>
        <dbReference type="SAM" id="SignalP"/>
    </source>
</evidence>
<feature type="signal peptide" evidence="2">
    <location>
        <begin position="1"/>
        <end position="25"/>
    </location>
</feature>
<accession>A0A948S2G9</accession>
<dbReference type="SUPFAM" id="SSF53474">
    <property type="entry name" value="alpha/beta-Hydrolases"/>
    <property type="match status" value="1"/>
</dbReference>
<feature type="chain" id="PRO_5038027978" description="Tetratricopeptide repeat protein" evidence="2">
    <location>
        <begin position="26"/>
        <end position="513"/>
    </location>
</feature>
<name>A0A948S2G9_UNCEI</name>
<dbReference type="SMART" id="SM00028">
    <property type="entry name" value="TPR"/>
    <property type="match status" value="1"/>
</dbReference>
<dbReference type="Gene3D" id="3.40.50.1820">
    <property type="entry name" value="alpha/beta hydrolase"/>
    <property type="match status" value="1"/>
</dbReference>
<proteinExistence type="predicted"/>
<comment type="caution">
    <text evidence="3">The sequence shown here is derived from an EMBL/GenBank/DDBJ whole genome shotgun (WGS) entry which is preliminary data.</text>
</comment>
<feature type="repeat" description="TPR" evidence="1">
    <location>
        <begin position="469"/>
        <end position="502"/>
    </location>
</feature>
<dbReference type="Gene3D" id="1.25.40.10">
    <property type="entry name" value="Tetratricopeptide repeat domain"/>
    <property type="match status" value="1"/>
</dbReference>
<evidence type="ECO:0000313" key="4">
    <source>
        <dbReference type="Proteomes" id="UP000777784"/>
    </source>
</evidence>
<evidence type="ECO:0000313" key="3">
    <source>
        <dbReference type="EMBL" id="MBU2692629.1"/>
    </source>
</evidence>